<keyword evidence="7" id="KW-0869">Chloride channel</keyword>
<evidence type="ECO:0000256" key="4">
    <source>
        <dbReference type="ARBA" id="ARBA00022989"/>
    </source>
</evidence>
<comment type="caution">
    <text evidence="13">The sequence shown here is derived from an EMBL/GenBank/DDBJ whole genome shotgun (WGS) entry which is preliminary data.</text>
</comment>
<evidence type="ECO:0000256" key="2">
    <source>
        <dbReference type="ARBA" id="ARBA00022448"/>
    </source>
</evidence>
<dbReference type="PANTHER" id="PTHR43427:SF6">
    <property type="entry name" value="CHLORIDE CHANNEL PROTEIN CLC-E"/>
    <property type="match status" value="1"/>
</dbReference>
<feature type="transmembrane region" description="Helical" evidence="11">
    <location>
        <begin position="379"/>
        <end position="403"/>
    </location>
</feature>
<feature type="transmembrane region" description="Helical" evidence="11">
    <location>
        <begin position="268"/>
        <end position="286"/>
    </location>
</feature>
<feature type="transmembrane region" description="Helical" evidence="11">
    <location>
        <begin position="409"/>
        <end position="429"/>
    </location>
</feature>
<evidence type="ECO:0000313" key="13">
    <source>
        <dbReference type="EMBL" id="GAA4313779.1"/>
    </source>
</evidence>
<evidence type="ECO:0000256" key="6">
    <source>
        <dbReference type="ARBA" id="ARBA00023136"/>
    </source>
</evidence>
<dbReference type="CDD" id="cd00400">
    <property type="entry name" value="Voltage_gated_ClC"/>
    <property type="match status" value="1"/>
</dbReference>
<evidence type="ECO:0000256" key="10">
    <source>
        <dbReference type="PROSITE-ProRule" id="PRU00703"/>
    </source>
</evidence>
<dbReference type="Gene3D" id="3.10.580.10">
    <property type="entry name" value="CBS-domain"/>
    <property type="match status" value="1"/>
</dbReference>
<dbReference type="PRINTS" id="PR00762">
    <property type="entry name" value="CLCHANNEL"/>
</dbReference>
<feature type="transmembrane region" description="Helical" evidence="11">
    <location>
        <begin position="195"/>
        <end position="213"/>
    </location>
</feature>
<evidence type="ECO:0000256" key="9">
    <source>
        <dbReference type="ARBA" id="ARBA00023303"/>
    </source>
</evidence>
<evidence type="ECO:0000256" key="5">
    <source>
        <dbReference type="ARBA" id="ARBA00023065"/>
    </source>
</evidence>
<dbReference type="InterPro" id="IPR000644">
    <property type="entry name" value="CBS_dom"/>
</dbReference>
<organism evidence="13 14">
    <name type="scientific">Mucilaginibacter gynuensis</name>
    <dbReference type="NCBI Taxonomy" id="1302236"/>
    <lineage>
        <taxon>Bacteria</taxon>
        <taxon>Pseudomonadati</taxon>
        <taxon>Bacteroidota</taxon>
        <taxon>Sphingobacteriia</taxon>
        <taxon>Sphingobacteriales</taxon>
        <taxon>Sphingobacteriaceae</taxon>
        <taxon>Mucilaginibacter</taxon>
    </lineage>
</organism>
<accession>A0ABP8FZ93</accession>
<dbReference type="Pfam" id="PF00571">
    <property type="entry name" value="CBS"/>
    <property type="match status" value="2"/>
</dbReference>
<comment type="subcellular location">
    <subcellularLocation>
        <location evidence="1">Membrane</location>
        <topology evidence="1">Multi-pass membrane protein</topology>
    </subcellularLocation>
</comment>
<dbReference type="InterPro" id="IPR001807">
    <property type="entry name" value="ClC"/>
</dbReference>
<feature type="domain" description="CBS" evidence="12">
    <location>
        <begin position="463"/>
        <end position="520"/>
    </location>
</feature>
<dbReference type="PANTHER" id="PTHR43427">
    <property type="entry name" value="CHLORIDE CHANNEL PROTEIN CLC-E"/>
    <property type="match status" value="1"/>
</dbReference>
<evidence type="ECO:0000256" key="8">
    <source>
        <dbReference type="ARBA" id="ARBA00023214"/>
    </source>
</evidence>
<keyword evidence="14" id="KW-1185">Reference proteome</keyword>
<dbReference type="PROSITE" id="PS51371">
    <property type="entry name" value="CBS"/>
    <property type="match status" value="2"/>
</dbReference>
<feature type="transmembrane region" description="Helical" evidence="11">
    <location>
        <begin position="225"/>
        <end position="248"/>
    </location>
</feature>
<reference evidence="14" key="1">
    <citation type="journal article" date="2019" name="Int. J. Syst. Evol. Microbiol.">
        <title>The Global Catalogue of Microorganisms (GCM) 10K type strain sequencing project: providing services to taxonomists for standard genome sequencing and annotation.</title>
        <authorList>
            <consortium name="The Broad Institute Genomics Platform"/>
            <consortium name="The Broad Institute Genome Sequencing Center for Infectious Disease"/>
            <person name="Wu L."/>
            <person name="Ma J."/>
        </authorList>
    </citation>
    <scope>NUCLEOTIDE SEQUENCE [LARGE SCALE GENOMIC DNA]</scope>
    <source>
        <strain evidence="14">JCM 17705</strain>
    </source>
</reference>
<evidence type="ECO:0000256" key="11">
    <source>
        <dbReference type="SAM" id="Phobius"/>
    </source>
</evidence>
<dbReference type="RefSeq" id="WP_345209876.1">
    <property type="nucleotide sequence ID" value="NZ_BAABFT010000002.1"/>
</dbReference>
<protein>
    <submittedName>
        <fullName evidence="13">Chloride channel protein</fullName>
    </submittedName>
</protein>
<feature type="transmembrane region" description="Helical" evidence="11">
    <location>
        <begin position="318"/>
        <end position="341"/>
    </location>
</feature>
<dbReference type="SMART" id="SM00116">
    <property type="entry name" value="CBS"/>
    <property type="match status" value="2"/>
</dbReference>
<evidence type="ECO:0000256" key="7">
    <source>
        <dbReference type="ARBA" id="ARBA00023173"/>
    </source>
</evidence>
<keyword evidence="4 11" id="KW-1133">Transmembrane helix</keyword>
<dbReference type="Gene3D" id="1.10.3080.10">
    <property type="entry name" value="Clc chloride channel"/>
    <property type="match status" value="1"/>
</dbReference>
<sequence>MLKSIYYKINKWRLKLNSQRNFLMYCSVIVGLFGGLAAVALKYLVHLMEDLSRNIASYFPYHFIYVFLPALGIFFTVVYLHLINRDTIQKGIGGILFNIKRNRSNIRINNVYSHLISSSLTVGFGGSSGLEAPIVCTGAAIGSNTGRLFNLTAYEKTVLLAAAASAGIAAVFNSPIAGVLFSLELLIGEITIPTFIPLLIASATGVVVSKALYSKQLFHLVTEGWVMQALPFYVLLAILSGCVSVYIANVAGKLEKGILKKQNRYVRALVGGLILGLIILVFPPLFGEGYHDLQEVLNGNIETITADSIFSQYLNHPLALLGFIALLVFMKIVATGITIGSGGNGGTFAPTMFTGGFLGLFVAYSVNQTGLIHLNTSNFIAVGMAGALSGVLHAPLTAIFLIAEITGGYVLFIPLMIVSAISYIISRYFNPHNMYWHELVHEKNIHPGHDDAMMNAISLDSVINRQFTAISKDASLKDFYKLLSRTQTNIFAVLDADKALEGVVLIDDIRRQLFDEEMKMHTIAEFMVTPPVIITHDQSVSSVMKLFDQLDVWQLPVVKDGQFVGFVSKSALLAKYRDAFIKQHKENDIFATK</sequence>
<dbReference type="SUPFAM" id="SSF81340">
    <property type="entry name" value="Clc chloride channel"/>
    <property type="match status" value="1"/>
</dbReference>
<dbReference type="EMBL" id="BAABFT010000002">
    <property type="protein sequence ID" value="GAA4313779.1"/>
    <property type="molecule type" value="Genomic_DNA"/>
</dbReference>
<dbReference type="InterPro" id="IPR014743">
    <property type="entry name" value="Cl-channel_core"/>
</dbReference>
<feature type="domain" description="CBS" evidence="12">
    <location>
        <begin position="527"/>
        <end position="586"/>
    </location>
</feature>
<gene>
    <name evidence="13" type="ORF">GCM10023149_09680</name>
</gene>
<evidence type="ECO:0000313" key="14">
    <source>
        <dbReference type="Proteomes" id="UP001500582"/>
    </source>
</evidence>
<keyword evidence="3 11" id="KW-0812">Transmembrane</keyword>
<dbReference type="InterPro" id="IPR046342">
    <property type="entry name" value="CBS_dom_sf"/>
</dbReference>
<proteinExistence type="predicted"/>
<dbReference type="SUPFAM" id="SSF54631">
    <property type="entry name" value="CBS-domain pair"/>
    <property type="match status" value="1"/>
</dbReference>
<feature type="transmembrane region" description="Helical" evidence="11">
    <location>
        <begin position="21"/>
        <end position="41"/>
    </location>
</feature>
<feature type="transmembrane region" description="Helical" evidence="11">
    <location>
        <begin position="347"/>
        <end position="367"/>
    </location>
</feature>
<dbReference type="Pfam" id="PF00654">
    <property type="entry name" value="Voltage_CLC"/>
    <property type="match status" value="1"/>
</dbReference>
<name>A0ABP8FZ93_9SPHI</name>
<keyword evidence="5" id="KW-0406">Ion transport</keyword>
<keyword evidence="10" id="KW-0129">CBS domain</keyword>
<evidence type="ECO:0000259" key="12">
    <source>
        <dbReference type="PROSITE" id="PS51371"/>
    </source>
</evidence>
<keyword evidence="6 11" id="KW-0472">Membrane</keyword>
<evidence type="ECO:0000256" key="1">
    <source>
        <dbReference type="ARBA" id="ARBA00004141"/>
    </source>
</evidence>
<evidence type="ECO:0000256" key="3">
    <source>
        <dbReference type="ARBA" id="ARBA00022692"/>
    </source>
</evidence>
<dbReference type="Proteomes" id="UP001500582">
    <property type="component" value="Unassembled WGS sequence"/>
</dbReference>
<feature type="transmembrane region" description="Helical" evidence="11">
    <location>
        <begin position="157"/>
        <end position="183"/>
    </location>
</feature>
<keyword evidence="8" id="KW-0868">Chloride</keyword>
<feature type="transmembrane region" description="Helical" evidence="11">
    <location>
        <begin position="61"/>
        <end position="82"/>
    </location>
</feature>
<dbReference type="InterPro" id="IPR050368">
    <property type="entry name" value="ClC-type_chloride_channel"/>
</dbReference>
<keyword evidence="9" id="KW-0407">Ion channel</keyword>
<keyword evidence="2" id="KW-0813">Transport</keyword>